<dbReference type="Gene3D" id="3.30.565.10">
    <property type="entry name" value="Histidine kinase-like ATPase, C-terminal domain"/>
    <property type="match status" value="1"/>
</dbReference>
<dbReference type="SMART" id="SM00388">
    <property type="entry name" value="HisKA"/>
    <property type="match status" value="1"/>
</dbReference>
<dbReference type="GO" id="GO:0005524">
    <property type="term" value="F:ATP binding"/>
    <property type="evidence" value="ECO:0007669"/>
    <property type="project" value="UniProtKB-KW"/>
</dbReference>
<dbReference type="InterPro" id="IPR003594">
    <property type="entry name" value="HATPase_dom"/>
</dbReference>
<dbReference type="PROSITE" id="PS50109">
    <property type="entry name" value="HIS_KIN"/>
    <property type="match status" value="1"/>
</dbReference>
<dbReference type="Pfam" id="PF02518">
    <property type="entry name" value="HATPase_c"/>
    <property type="match status" value="1"/>
</dbReference>
<feature type="domain" description="PAS" evidence="10">
    <location>
        <begin position="388"/>
        <end position="457"/>
    </location>
</feature>
<keyword evidence="7" id="KW-0067">ATP-binding</keyword>
<evidence type="ECO:0000313" key="12">
    <source>
        <dbReference type="EMBL" id="MYL64469.1"/>
    </source>
</evidence>
<dbReference type="SUPFAM" id="SSF55874">
    <property type="entry name" value="ATPase domain of HSP90 chaperone/DNA topoisomerase II/histidine kinase"/>
    <property type="match status" value="1"/>
</dbReference>
<keyword evidence="4" id="KW-0808">Transferase</keyword>
<dbReference type="NCBIfam" id="TIGR00229">
    <property type="entry name" value="sensory_box"/>
    <property type="match status" value="3"/>
</dbReference>
<dbReference type="InterPro" id="IPR000700">
    <property type="entry name" value="PAS-assoc_C"/>
</dbReference>
<dbReference type="CDD" id="cd00082">
    <property type="entry name" value="HisKA"/>
    <property type="match status" value="1"/>
</dbReference>
<dbReference type="InterPro" id="IPR005467">
    <property type="entry name" value="His_kinase_dom"/>
</dbReference>
<evidence type="ECO:0000256" key="8">
    <source>
        <dbReference type="ARBA" id="ARBA00023012"/>
    </source>
</evidence>
<dbReference type="Pfam" id="PF08448">
    <property type="entry name" value="PAS_4"/>
    <property type="match status" value="2"/>
</dbReference>
<organism evidence="12 13">
    <name type="scientific">Guptibacillus hwajinpoensis</name>
    <dbReference type="NCBI Taxonomy" id="208199"/>
    <lineage>
        <taxon>Bacteria</taxon>
        <taxon>Bacillati</taxon>
        <taxon>Bacillota</taxon>
        <taxon>Bacilli</taxon>
        <taxon>Bacillales</taxon>
        <taxon>Guptibacillaceae</taxon>
        <taxon>Guptibacillus</taxon>
    </lineage>
</organism>
<name>A0A845F107_9BACL</name>
<evidence type="ECO:0000256" key="6">
    <source>
        <dbReference type="ARBA" id="ARBA00022777"/>
    </source>
</evidence>
<dbReference type="InterPro" id="IPR036097">
    <property type="entry name" value="HisK_dim/P_sf"/>
</dbReference>
<keyword evidence="6" id="KW-0418">Kinase</keyword>
<reference evidence="12 13" key="1">
    <citation type="submission" date="2019-11" db="EMBL/GenBank/DDBJ databases">
        <title>Genome sequences of 17 halophilic strains isolated from different environments.</title>
        <authorList>
            <person name="Furrow R.E."/>
        </authorList>
    </citation>
    <scope>NUCLEOTIDE SEQUENCE [LARGE SCALE GENOMIC DNA]</scope>
    <source>
        <strain evidence="12 13">22506_14_FS</strain>
    </source>
</reference>
<feature type="domain" description="PAC" evidence="11">
    <location>
        <begin position="458"/>
        <end position="512"/>
    </location>
</feature>
<evidence type="ECO:0000256" key="2">
    <source>
        <dbReference type="ARBA" id="ARBA00012438"/>
    </source>
</evidence>
<dbReference type="SUPFAM" id="SSF55785">
    <property type="entry name" value="PYP-like sensor domain (PAS domain)"/>
    <property type="match status" value="3"/>
</dbReference>
<comment type="catalytic activity">
    <reaction evidence="1">
        <text>ATP + protein L-histidine = ADP + protein N-phospho-L-histidine.</text>
        <dbReference type="EC" id="2.7.13.3"/>
    </reaction>
</comment>
<dbReference type="SMART" id="SM00091">
    <property type="entry name" value="PAS"/>
    <property type="match status" value="4"/>
</dbReference>
<proteinExistence type="predicted"/>
<dbReference type="Proteomes" id="UP000447833">
    <property type="component" value="Unassembled WGS sequence"/>
</dbReference>
<dbReference type="Gene3D" id="3.30.450.20">
    <property type="entry name" value="PAS domain"/>
    <property type="match status" value="3"/>
</dbReference>
<dbReference type="CDD" id="cd00130">
    <property type="entry name" value="PAS"/>
    <property type="match status" value="3"/>
</dbReference>
<dbReference type="InterPro" id="IPR013656">
    <property type="entry name" value="PAS_4"/>
</dbReference>
<evidence type="ECO:0000256" key="3">
    <source>
        <dbReference type="ARBA" id="ARBA00022553"/>
    </source>
</evidence>
<evidence type="ECO:0000259" key="10">
    <source>
        <dbReference type="PROSITE" id="PS50112"/>
    </source>
</evidence>
<evidence type="ECO:0000256" key="7">
    <source>
        <dbReference type="ARBA" id="ARBA00022840"/>
    </source>
</evidence>
<dbReference type="InterPro" id="IPR000014">
    <property type="entry name" value="PAS"/>
</dbReference>
<keyword evidence="8" id="KW-0902">Two-component regulatory system</keyword>
<dbReference type="GO" id="GO:0000155">
    <property type="term" value="F:phosphorelay sensor kinase activity"/>
    <property type="evidence" value="ECO:0007669"/>
    <property type="project" value="InterPro"/>
</dbReference>
<evidence type="ECO:0000259" key="9">
    <source>
        <dbReference type="PROSITE" id="PS50109"/>
    </source>
</evidence>
<feature type="domain" description="PAS" evidence="10">
    <location>
        <begin position="134"/>
        <end position="203"/>
    </location>
</feature>
<evidence type="ECO:0000256" key="4">
    <source>
        <dbReference type="ARBA" id="ARBA00022679"/>
    </source>
</evidence>
<dbReference type="SMART" id="SM00086">
    <property type="entry name" value="PAC"/>
    <property type="match status" value="3"/>
</dbReference>
<dbReference type="Pfam" id="PF13426">
    <property type="entry name" value="PAS_9"/>
    <property type="match status" value="1"/>
</dbReference>
<dbReference type="AlphaFoldDB" id="A0A845F107"/>
<dbReference type="PROSITE" id="PS50113">
    <property type="entry name" value="PAC"/>
    <property type="match status" value="2"/>
</dbReference>
<feature type="domain" description="PAS" evidence="10">
    <location>
        <begin position="257"/>
        <end position="303"/>
    </location>
</feature>
<dbReference type="Gene3D" id="1.10.287.130">
    <property type="match status" value="1"/>
</dbReference>
<evidence type="ECO:0000256" key="1">
    <source>
        <dbReference type="ARBA" id="ARBA00000085"/>
    </source>
</evidence>
<dbReference type="SUPFAM" id="SSF47384">
    <property type="entry name" value="Homodimeric domain of signal transducing histidine kinase"/>
    <property type="match status" value="1"/>
</dbReference>
<feature type="domain" description="Histidine kinase" evidence="9">
    <location>
        <begin position="525"/>
        <end position="727"/>
    </location>
</feature>
<dbReference type="InterPro" id="IPR003661">
    <property type="entry name" value="HisK_dim/P_dom"/>
</dbReference>
<dbReference type="InterPro" id="IPR035965">
    <property type="entry name" value="PAS-like_dom_sf"/>
</dbReference>
<sequence>MWRVPLMMTASFFAHYDAIPLSLFILDRNGRIAHRNEYAISRFSSYEQMDFIQSYESILRIKENELTPYLNKALTVKPGEYISIPLPHTDEMIRLSPINDELITFIIVEDKEAIYKKGQQKDMETPFDEKSEELQQQIHSLIDENPDGIAFINERLHLTLINQSLHHMLGYSLDDLRNAPIEVVDKQTIQTIGKHFELALHGDQRPYEIEASDVHGNCVHLLIKTIPIHTNGRFRGAYKIVKDITEFKDAQLDALDQAEQLRSLIDSIPEFIIFKDENGRIIEMNAYAKRIFGIEEGRYKGRTCEELNCSSIDAYHLLKNNANTDCIAWEQQTKVEYEYELELASGEFATFEIIKSPTYHSNGKRKYLIAIGRDITKRREVERELIESQELIESIFTNNADAISVSNLDKEIIQVNPAFKKLYGYTDEDTITHLYNIYPDQNKEEANRIIKAVLDGEGVVDFETVREQKDGTSIDVSVTYSPIKDHEGNVTAMSAITRDIRDRKKTEELLLRSEKLSAIGQLAAAVAHEVRNPLTSVKGFIQLYKDRINDEILELMLSEMDRIEGIINEFLSLARPQAVTYQQIDIMALTRNVVSLMNPELLLNKVNVRTAFHTPSLMMHCEKNQITQVLMNVIKNGIESMPDGGLLSITTCNSDTHLFIEIADKGVGIPKDRLERLGEPFFSNKDTGTGLGLVVCYKIIHEHHGTIHFDSTVGVGTVVTITLPLQH</sequence>
<evidence type="ECO:0000259" key="11">
    <source>
        <dbReference type="PROSITE" id="PS50113"/>
    </source>
</evidence>
<dbReference type="PANTHER" id="PTHR43065">
    <property type="entry name" value="SENSOR HISTIDINE KINASE"/>
    <property type="match status" value="1"/>
</dbReference>
<evidence type="ECO:0000256" key="5">
    <source>
        <dbReference type="ARBA" id="ARBA00022741"/>
    </source>
</evidence>
<dbReference type="Pfam" id="PF00512">
    <property type="entry name" value="HisKA"/>
    <property type="match status" value="1"/>
</dbReference>
<comment type="caution">
    <text evidence="12">The sequence shown here is derived from an EMBL/GenBank/DDBJ whole genome shotgun (WGS) entry which is preliminary data.</text>
</comment>
<dbReference type="PANTHER" id="PTHR43065:SF34">
    <property type="entry name" value="SPORULATION KINASE A"/>
    <property type="match status" value="1"/>
</dbReference>
<keyword evidence="3" id="KW-0597">Phosphoprotein</keyword>
<dbReference type="EMBL" id="WMEY01000004">
    <property type="protein sequence ID" value="MYL64469.1"/>
    <property type="molecule type" value="Genomic_DNA"/>
</dbReference>
<protein>
    <recommendedName>
        <fullName evidence="2">histidine kinase</fullName>
        <ecNumber evidence="2">2.7.13.3</ecNumber>
    </recommendedName>
</protein>
<dbReference type="PROSITE" id="PS50112">
    <property type="entry name" value="PAS"/>
    <property type="match status" value="3"/>
</dbReference>
<dbReference type="SMART" id="SM00387">
    <property type="entry name" value="HATPase_c"/>
    <property type="match status" value="1"/>
</dbReference>
<dbReference type="EC" id="2.7.13.3" evidence="2"/>
<dbReference type="InterPro" id="IPR004358">
    <property type="entry name" value="Sig_transdc_His_kin-like_C"/>
</dbReference>
<dbReference type="InterPro" id="IPR036890">
    <property type="entry name" value="HATPase_C_sf"/>
</dbReference>
<dbReference type="InterPro" id="IPR001610">
    <property type="entry name" value="PAC"/>
</dbReference>
<dbReference type="PRINTS" id="PR00344">
    <property type="entry name" value="BCTRLSENSOR"/>
</dbReference>
<feature type="domain" description="PAC" evidence="11">
    <location>
        <begin position="335"/>
        <end position="387"/>
    </location>
</feature>
<keyword evidence="5" id="KW-0547">Nucleotide-binding</keyword>
<gene>
    <name evidence="12" type="ORF">GLW07_14015</name>
</gene>
<accession>A0A845F107</accession>
<evidence type="ECO:0000313" key="13">
    <source>
        <dbReference type="Proteomes" id="UP000447833"/>
    </source>
</evidence>